<dbReference type="EMBL" id="CP001804">
    <property type="protein sequence ID" value="ACY18833.1"/>
    <property type="molecule type" value="Genomic_DNA"/>
</dbReference>
<organism evidence="1 2">
    <name type="scientific">Haliangium ochraceum (strain DSM 14365 / JCM 11303 / SMP-2)</name>
    <dbReference type="NCBI Taxonomy" id="502025"/>
    <lineage>
        <taxon>Bacteria</taxon>
        <taxon>Pseudomonadati</taxon>
        <taxon>Myxococcota</taxon>
        <taxon>Polyangia</taxon>
        <taxon>Haliangiales</taxon>
        <taxon>Kofleriaceae</taxon>
        <taxon>Haliangium</taxon>
    </lineage>
</organism>
<dbReference type="eggNOG" id="COG0846">
    <property type="taxonomic scope" value="Bacteria"/>
</dbReference>
<dbReference type="STRING" id="502025.Hoch_6363"/>
<dbReference type="Proteomes" id="UP000001880">
    <property type="component" value="Chromosome"/>
</dbReference>
<accession>D0LP07</accession>
<proteinExistence type="predicted"/>
<dbReference type="HOGENOM" id="CLU_489812_0_0_7"/>
<dbReference type="AlphaFoldDB" id="D0LP07"/>
<gene>
    <name evidence="1" type="ordered locus">Hoch_6363</name>
</gene>
<dbReference type="KEGG" id="hoh:Hoch_6363"/>
<keyword evidence="2" id="KW-1185">Reference proteome</keyword>
<protein>
    <submittedName>
        <fullName evidence="1">Uncharacterized protein</fullName>
    </submittedName>
</protein>
<evidence type="ECO:0000313" key="1">
    <source>
        <dbReference type="EMBL" id="ACY18833.1"/>
    </source>
</evidence>
<name>D0LP07_HALO1</name>
<reference evidence="1 2" key="1">
    <citation type="journal article" date="2010" name="Stand. Genomic Sci.">
        <title>Complete genome sequence of Haliangium ochraceum type strain (SMP-2).</title>
        <authorList>
            <consortium name="US DOE Joint Genome Institute (JGI-PGF)"/>
            <person name="Ivanova N."/>
            <person name="Daum C."/>
            <person name="Lang E."/>
            <person name="Abt B."/>
            <person name="Kopitz M."/>
            <person name="Saunders E."/>
            <person name="Lapidus A."/>
            <person name="Lucas S."/>
            <person name="Glavina Del Rio T."/>
            <person name="Nolan M."/>
            <person name="Tice H."/>
            <person name="Copeland A."/>
            <person name="Cheng J.F."/>
            <person name="Chen F."/>
            <person name="Bruce D."/>
            <person name="Goodwin L."/>
            <person name="Pitluck S."/>
            <person name="Mavromatis K."/>
            <person name="Pati A."/>
            <person name="Mikhailova N."/>
            <person name="Chen A."/>
            <person name="Palaniappan K."/>
            <person name="Land M."/>
            <person name="Hauser L."/>
            <person name="Chang Y.J."/>
            <person name="Jeffries C.D."/>
            <person name="Detter J.C."/>
            <person name="Brettin T."/>
            <person name="Rohde M."/>
            <person name="Goker M."/>
            <person name="Bristow J."/>
            <person name="Markowitz V."/>
            <person name="Eisen J.A."/>
            <person name="Hugenholtz P."/>
            <person name="Kyrpides N.C."/>
            <person name="Klenk H.P."/>
        </authorList>
    </citation>
    <scope>NUCLEOTIDE SEQUENCE [LARGE SCALE GENOMIC DNA]</scope>
    <source>
        <strain evidence="2">DSM 14365 / CIP 107738 / JCM 11303 / AJ 13395 / SMP-2</strain>
    </source>
</reference>
<sequence>MTHLRNWFWSAEWGVEPVRYLAAIWRELEMEQKEEILSSILAGPGGDEVRGYSEQRTFILLNAISKVADPDEIESVEDRFEALRETFSGLPDWQVEGFTSWLSSGGQGPSVEEPRCEDELIDLIRDHSADEYPFREWTGGLERYIKDNPNCIENVLRRLSGEGLLTNPVVADVLYAMNEISRDHWLEFAVLQEFVDRLPRPGRRYVASALATLLRSLVKAGDADEQAVEELFEFCYSVGAEVEFDPGTEPYQEAVNHPLGRLTGSLFERISPLELDVDTQLPDWAKRAIAKLLGDSPGQGAVISVLALHIAFLHAIEPAFAQTLLWMFDWEQQKRARVAWSSFLFRPSWHRTLFDDFRSDFEKSVNLASASLSEDCQKTLGELLAEASAVEGLITHEDTVPLMRECGPLVLEGLARQLERRLELMNKGDRDGFWRKKLKPWFTACWPKRVVSTDVSHSLATLCAYLDEEFSDAVNWLKDEIGPVMYPSRALGRLVDGGYASKANEQLAILLERLSHDGMGFPHEPWSKFLDALEREFPDLPETKKLRERYLRARSS</sequence>
<dbReference type="RefSeq" id="WP_012831425.1">
    <property type="nucleotide sequence ID" value="NC_013440.1"/>
</dbReference>
<evidence type="ECO:0000313" key="2">
    <source>
        <dbReference type="Proteomes" id="UP000001880"/>
    </source>
</evidence>